<dbReference type="PRINTS" id="PR00164">
    <property type="entry name" value="ABC2TRNSPORT"/>
</dbReference>
<comment type="subcellular location">
    <subcellularLocation>
        <location evidence="5">Cell membrane</location>
        <topology evidence="5">Multi-pass membrane protein</topology>
    </subcellularLocation>
    <subcellularLocation>
        <location evidence="1">Membrane</location>
        <topology evidence="1">Multi-pass membrane protein</topology>
    </subcellularLocation>
</comment>
<keyword evidence="2 5" id="KW-0812">Transmembrane</keyword>
<dbReference type="InterPro" id="IPR047817">
    <property type="entry name" value="ABC2_TM_bact-type"/>
</dbReference>
<dbReference type="PIRSF" id="PIRSF006648">
    <property type="entry name" value="DrrB"/>
    <property type="match status" value="1"/>
</dbReference>
<dbReference type="AlphaFoldDB" id="A0A2M7S5M5"/>
<feature type="transmembrane region" description="Helical" evidence="5">
    <location>
        <begin position="27"/>
        <end position="50"/>
    </location>
</feature>
<dbReference type="PANTHER" id="PTHR43229:SF2">
    <property type="entry name" value="NODULATION PROTEIN J"/>
    <property type="match status" value="1"/>
</dbReference>
<dbReference type="GO" id="GO:0140359">
    <property type="term" value="F:ABC-type transporter activity"/>
    <property type="evidence" value="ECO:0007669"/>
    <property type="project" value="InterPro"/>
</dbReference>
<evidence type="ECO:0000256" key="2">
    <source>
        <dbReference type="ARBA" id="ARBA00022692"/>
    </source>
</evidence>
<keyword evidence="3 5" id="KW-1133">Transmembrane helix</keyword>
<evidence type="ECO:0000256" key="3">
    <source>
        <dbReference type="ARBA" id="ARBA00022989"/>
    </source>
</evidence>
<evidence type="ECO:0000256" key="4">
    <source>
        <dbReference type="ARBA" id="ARBA00023136"/>
    </source>
</evidence>
<dbReference type="Pfam" id="PF01061">
    <property type="entry name" value="ABC2_membrane"/>
    <property type="match status" value="1"/>
</dbReference>
<gene>
    <name evidence="7" type="ORF">COY52_11440</name>
</gene>
<name>A0A2M7S5M5_9BACT</name>
<accession>A0A2M7S5M5</accession>
<evidence type="ECO:0000256" key="5">
    <source>
        <dbReference type="RuleBase" id="RU361157"/>
    </source>
</evidence>
<protein>
    <recommendedName>
        <fullName evidence="5">Transport permease protein</fullName>
    </recommendedName>
</protein>
<comment type="similarity">
    <text evidence="5">Belongs to the ABC-2 integral membrane protein family.</text>
</comment>
<keyword evidence="5" id="KW-0813">Transport</keyword>
<evidence type="ECO:0000259" key="6">
    <source>
        <dbReference type="PROSITE" id="PS51012"/>
    </source>
</evidence>
<dbReference type="InterPro" id="IPR000412">
    <property type="entry name" value="ABC_2_transport"/>
</dbReference>
<dbReference type="PANTHER" id="PTHR43229">
    <property type="entry name" value="NODULATION PROTEIN J"/>
    <property type="match status" value="1"/>
</dbReference>
<sequence>MKPIKIKAIYIIWLREMRRIWRFKSELIGSLVMPVMFLVFLGLGLNGAAVPGIPRGVSYIDFIMAGVIGMTLLFNSMFGGMDLLWEKEMGFLKEVMVSPVSRLSIFIGKVVASSTTSIIESVMILLLGMLLGFKFPDFGRFMLTLMFMLVTSFTFLGLGLAISSRMKDTQGFPVVMNFVIFPLFFLSGAFYPVEALPGILRPLCYFDPLTYGVDGMRAVLIGVSSMPPILDFAVLSLFCLAIILIGVHLFETGSDIGN</sequence>
<feature type="transmembrane region" description="Helical" evidence="5">
    <location>
        <begin position="106"/>
        <end position="129"/>
    </location>
</feature>
<dbReference type="InterPro" id="IPR013525">
    <property type="entry name" value="ABC2_TM"/>
</dbReference>
<feature type="transmembrane region" description="Helical" evidence="5">
    <location>
        <begin position="62"/>
        <end position="85"/>
    </location>
</feature>
<feature type="domain" description="ABC transmembrane type-2" evidence="6">
    <location>
        <begin position="25"/>
        <end position="253"/>
    </location>
</feature>
<reference evidence="8" key="1">
    <citation type="submission" date="2017-09" db="EMBL/GenBank/DDBJ databases">
        <title>Depth-based differentiation of microbial function through sediment-hosted aquifers and enrichment of novel symbionts in the deep terrestrial subsurface.</title>
        <authorList>
            <person name="Probst A.J."/>
            <person name="Ladd B."/>
            <person name="Jarett J.K."/>
            <person name="Geller-Mcgrath D.E."/>
            <person name="Sieber C.M.K."/>
            <person name="Emerson J.B."/>
            <person name="Anantharaman K."/>
            <person name="Thomas B.C."/>
            <person name="Malmstrom R."/>
            <person name="Stieglmeier M."/>
            <person name="Klingl A."/>
            <person name="Woyke T."/>
            <person name="Ryan C.M."/>
            <person name="Banfield J.F."/>
        </authorList>
    </citation>
    <scope>NUCLEOTIDE SEQUENCE [LARGE SCALE GENOMIC DNA]</scope>
</reference>
<evidence type="ECO:0000256" key="1">
    <source>
        <dbReference type="ARBA" id="ARBA00004141"/>
    </source>
</evidence>
<dbReference type="Proteomes" id="UP000229307">
    <property type="component" value="Unassembled WGS sequence"/>
</dbReference>
<comment type="caution">
    <text evidence="7">The sequence shown here is derived from an EMBL/GenBank/DDBJ whole genome shotgun (WGS) entry which is preliminary data.</text>
</comment>
<dbReference type="EMBL" id="PFMR01000314">
    <property type="protein sequence ID" value="PIZ14688.1"/>
    <property type="molecule type" value="Genomic_DNA"/>
</dbReference>
<feature type="transmembrane region" description="Helical" evidence="5">
    <location>
        <begin position="174"/>
        <end position="193"/>
    </location>
</feature>
<feature type="transmembrane region" description="Helical" evidence="5">
    <location>
        <begin position="141"/>
        <end position="162"/>
    </location>
</feature>
<keyword evidence="5" id="KW-1003">Cell membrane</keyword>
<keyword evidence="4 5" id="KW-0472">Membrane</keyword>
<proteinExistence type="inferred from homology"/>
<dbReference type="GO" id="GO:0043190">
    <property type="term" value="C:ATP-binding cassette (ABC) transporter complex"/>
    <property type="evidence" value="ECO:0007669"/>
    <property type="project" value="InterPro"/>
</dbReference>
<feature type="transmembrane region" description="Helical" evidence="5">
    <location>
        <begin position="229"/>
        <end position="250"/>
    </location>
</feature>
<evidence type="ECO:0000313" key="8">
    <source>
        <dbReference type="Proteomes" id="UP000229307"/>
    </source>
</evidence>
<dbReference type="PROSITE" id="PS51012">
    <property type="entry name" value="ABC_TM2"/>
    <property type="match status" value="1"/>
</dbReference>
<organism evidence="7 8">
    <name type="scientific">Candidatus Desantisbacteria bacterium CG_4_10_14_0_8_um_filter_48_22</name>
    <dbReference type="NCBI Taxonomy" id="1974543"/>
    <lineage>
        <taxon>Bacteria</taxon>
        <taxon>Candidatus Desantisiibacteriota</taxon>
    </lineage>
</organism>
<evidence type="ECO:0000313" key="7">
    <source>
        <dbReference type="EMBL" id="PIZ14688.1"/>
    </source>
</evidence>
<dbReference type="InterPro" id="IPR051784">
    <property type="entry name" value="Nod_factor_ABC_transporter"/>
</dbReference>